<dbReference type="Pfam" id="PF02721">
    <property type="entry name" value="DUF223"/>
    <property type="match status" value="1"/>
</dbReference>
<name>A0A5A7R456_STRAF</name>
<dbReference type="EMBL" id="BKCP01010181">
    <property type="protein sequence ID" value="GER52218.1"/>
    <property type="molecule type" value="Genomic_DNA"/>
</dbReference>
<feature type="domain" description="Replication protein A 70 kDa DNA-binding subunit B/D first OB fold" evidence="1">
    <location>
        <begin position="4"/>
        <end position="61"/>
    </location>
</feature>
<dbReference type="InterPro" id="IPR003871">
    <property type="entry name" value="RFA1B/D_OB_1st"/>
</dbReference>
<organism evidence="2 3">
    <name type="scientific">Striga asiatica</name>
    <name type="common">Asiatic witchweed</name>
    <name type="synonym">Buchnera asiatica</name>
    <dbReference type="NCBI Taxonomy" id="4170"/>
    <lineage>
        <taxon>Eukaryota</taxon>
        <taxon>Viridiplantae</taxon>
        <taxon>Streptophyta</taxon>
        <taxon>Embryophyta</taxon>
        <taxon>Tracheophyta</taxon>
        <taxon>Spermatophyta</taxon>
        <taxon>Magnoliopsida</taxon>
        <taxon>eudicotyledons</taxon>
        <taxon>Gunneridae</taxon>
        <taxon>Pentapetalae</taxon>
        <taxon>asterids</taxon>
        <taxon>lamiids</taxon>
        <taxon>Lamiales</taxon>
        <taxon>Orobanchaceae</taxon>
        <taxon>Buchnereae</taxon>
        <taxon>Striga</taxon>
    </lineage>
</organism>
<dbReference type="OrthoDB" id="1110390at2759"/>
<evidence type="ECO:0000313" key="3">
    <source>
        <dbReference type="Proteomes" id="UP000325081"/>
    </source>
</evidence>
<dbReference type="Gene3D" id="2.40.50.140">
    <property type="entry name" value="Nucleic acid-binding proteins"/>
    <property type="match status" value="1"/>
</dbReference>
<dbReference type="AlphaFoldDB" id="A0A5A7R456"/>
<proteinExistence type="predicted"/>
<keyword evidence="3" id="KW-1185">Reference proteome</keyword>
<comment type="caution">
    <text evidence="2">The sequence shown here is derived from an EMBL/GenBank/DDBJ whole genome shotgun (WGS) entry which is preliminary data.</text>
</comment>
<reference evidence="3" key="1">
    <citation type="journal article" date="2019" name="Curr. Biol.">
        <title>Genome Sequence of Striga asiatica Provides Insight into the Evolution of Plant Parasitism.</title>
        <authorList>
            <person name="Yoshida S."/>
            <person name="Kim S."/>
            <person name="Wafula E.K."/>
            <person name="Tanskanen J."/>
            <person name="Kim Y.M."/>
            <person name="Honaas L."/>
            <person name="Yang Z."/>
            <person name="Spallek T."/>
            <person name="Conn C.E."/>
            <person name="Ichihashi Y."/>
            <person name="Cheong K."/>
            <person name="Cui S."/>
            <person name="Der J.P."/>
            <person name="Gundlach H."/>
            <person name="Jiao Y."/>
            <person name="Hori C."/>
            <person name="Ishida J.K."/>
            <person name="Kasahara H."/>
            <person name="Kiba T."/>
            <person name="Kim M.S."/>
            <person name="Koo N."/>
            <person name="Laohavisit A."/>
            <person name="Lee Y.H."/>
            <person name="Lumba S."/>
            <person name="McCourt P."/>
            <person name="Mortimer J.C."/>
            <person name="Mutuku J.M."/>
            <person name="Nomura T."/>
            <person name="Sasaki-Sekimoto Y."/>
            <person name="Seto Y."/>
            <person name="Wang Y."/>
            <person name="Wakatake T."/>
            <person name="Sakakibara H."/>
            <person name="Demura T."/>
            <person name="Yamaguchi S."/>
            <person name="Yoneyama K."/>
            <person name="Manabe R.I."/>
            <person name="Nelson D.C."/>
            <person name="Schulman A.H."/>
            <person name="Timko M.P."/>
            <person name="dePamphilis C.W."/>
            <person name="Choi D."/>
            <person name="Shirasu K."/>
        </authorList>
    </citation>
    <scope>NUCLEOTIDE SEQUENCE [LARGE SCALE GENOMIC DNA]</scope>
    <source>
        <strain evidence="3">cv. UVA1</strain>
    </source>
</reference>
<accession>A0A5A7R456</accession>
<gene>
    <name evidence="2" type="ORF">STAS_29659</name>
</gene>
<dbReference type="Proteomes" id="UP000325081">
    <property type="component" value="Unassembled WGS sequence"/>
</dbReference>
<evidence type="ECO:0000313" key="2">
    <source>
        <dbReference type="EMBL" id="GER52218.1"/>
    </source>
</evidence>
<evidence type="ECO:0000259" key="1">
    <source>
        <dbReference type="Pfam" id="PF02721"/>
    </source>
</evidence>
<protein>
    <submittedName>
        <fullName evidence="2">Nucleic acid-binding</fullName>
    </submittedName>
</protein>
<dbReference type="InterPro" id="IPR012340">
    <property type="entry name" value="NA-bd_OB-fold"/>
</dbReference>
<sequence>MVLFNMISELKPGNMHWGLRVRLVRLYSVPMYNDKSKISSLECVFHDRTGDRIHATVNLEVRTTNHIHKSKGSISKQLKMDSKLPLTTKTKTPTVMYKVH</sequence>